<accession>A0ABS1V421</accession>
<organism evidence="3 4">
    <name type="scientific">Belnapia mucosa</name>
    <dbReference type="NCBI Taxonomy" id="2804532"/>
    <lineage>
        <taxon>Bacteria</taxon>
        <taxon>Pseudomonadati</taxon>
        <taxon>Pseudomonadota</taxon>
        <taxon>Alphaproteobacteria</taxon>
        <taxon>Acetobacterales</taxon>
        <taxon>Roseomonadaceae</taxon>
        <taxon>Belnapia</taxon>
    </lineage>
</organism>
<name>A0ABS1V421_9PROT</name>
<keyword evidence="4" id="KW-1185">Reference proteome</keyword>
<evidence type="ECO:0000256" key="1">
    <source>
        <dbReference type="ARBA" id="ARBA00023239"/>
    </source>
</evidence>
<proteinExistence type="predicted"/>
<keyword evidence="3" id="KW-0378">Hydrolase</keyword>
<comment type="caution">
    <text evidence="3">The sequence shown here is derived from an EMBL/GenBank/DDBJ whole genome shotgun (WGS) entry which is preliminary data.</text>
</comment>
<dbReference type="EMBL" id="JAEUXJ010000005">
    <property type="protein sequence ID" value="MBL6456429.1"/>
    <property type="molecule type" value="Genomic_DNA"/>
</dbReference>
<reference evidence="3 4" key="1">
    <citation type="submission" date="2021-01" db="EMBL/GenBank/DDBJ databases">
        <title>Belnapia mucosa sp. nov. and Belnapia arida sp. nov., isolated from the Tabernas Desert (Almeria, Spain).</title>
        <authorList>
            <person name="Molina-Menor E."/>
            <person name="Vidal-Verdu A."/>
            <person name="Calonge A."/>
            <person name="Satari L."/>
            <person name="Pereto Magraner J."/>
            <person name="Porcar Miralles M."/>
        </authorList>
    </citation>
    <scope>NUCLEOTIDE SEQUENCE [LARGE SCALE GENOMIC DNA]</scope>
    <source>
        <strain evidence="3 4">T6</strain>
    </source>
</reference>
<dbReference type="InterPro" id="IPR050772">
    <property type="entry name" value="Hydratase-Decarb/MhpD_sf"/>
</dbReference>
<gene>
    <name evidence="3" type="ORF">JMJ55_13930</name>
</gene>
<dbReference type="InterPro" id="IPR036663">
    <property type="entry name" value="Fumarylacetoacetase_C_sf"/>
</dbReference>
<dbReference type="PANTHER" id="PTHR30143">
    <property type="entry name" value="ACID HYDRATASE"/>
    <property type="match status" value="1"/>
</dbReference>
<evidence type="ECO:0000313" key="3">
    <source>
        <dbReference type="EMBL" id="MBL6456429.1"/>
    </source>
</evidence>
<dbReference type="InterPro" id="IPR011234">
    <property type="entry name" value="Fumarylacetoacetase-like_C"/>
</dbReference>
<feature type="domain" description="Fumarylacetoacetase-like C-terminal" evidence="2">
    <location>
        <begin position="85"/>
        <end position="244"/>
    </location>
</feature>
<sequence>MADQDIAATVEALVQARRSGTQVEGLPAVPASVAEAHRIQDGVAAALGEATGAFKANAPPGEPPVRGLIPARMIRPSPARMPPAEVPHCGVEGEVAFRFTRDLPPREQPYGREEVAAAATVLPAIEVVSGRLRDPRTRPALEQLADCIANGGLVPGAELAEWSWLDLPRLRVTLLVNGAPVLEQEGGHPINDPLGVAVALVNLMREAGGVRAGQIVTTGSWTGLRFLQPGDRCTVRFEALGEAEVVFAG</sequence>
<dbReference type="RefSeq" id="WP_202826174.1">
    <property type="nucleotide sequence ID" value="NZ_JAEUXJ010000005.1"/>
</dbReference>
<protein>
    <submittedName>
        <fullName evidence="3">Fumarylacetoacetate hydrolase family protein</fullName>
    </submittedName>
</protein>
<dbReference type="Gene3D" id="3.90.850.10">
    <property type="entry name" value="Fumarylacetoacetase-like, C-terminal domain"/>
    <property type="match status" value="1"/>
</dbReference>
<dbReference type="GO" id="GO:0016787">
    <property type="term" value="F:hydrolase activity"/>
    <property type="evidence" value="ECO:0007669"/>
    <property type="project" value="UniProtKB-KW"/>
</dbReference>
<evidence type="ECO:0000259" key="2">
    <source>
        <dbReference type="Pfam" id="PF01557"/>
    </source>
</evidence>
<dbReference type="SUPFAM" id="SSF56529">
    <property type="entry name" value="FAH"/>
    <property type="match status" value="1"/>
</dbReference>
<evidence type="ECO:0000313" key="4">
    <source>
        <dbReference type="Proteomes" id="UP000606490"/>
    </source>
</evidence>
<dbReference type="PANTHER" id="PTHR30143:SF0">
    <property type="entry name" value="2-KETO-4-PENTENOATE HYDRATASE"/>
    <property type="match status" value="1"/>
</dbReference>
<dbReference type="Pfam" id="PF01557">
    <property type="entry name" value="FAA_hydrolase"/>
    <property type="match status" value="1"/>
</dbReference>
<keyword evidence="1" id="KW-0456">Lyase</keyword>
<dbReference type="Proteomes" id="UP000606490">
    <property type="component" value="Unassembled WGS sequence"/>
</dbReference>